<gene>
    <name evidence="3" type="ORF">HP397_02945</name>
</gene>
<evidence type="ECO:0000313" key="4">
    <source>
        <dbReference type="Proteomes" id="UP000526184"/>
    </source>
</evidence>
<evidence type="ECO:0000256" key="1">
    <source>
        <dbReference type="SAM" id="SignalP"/>
    </source>
</evidence>
<dbReference type="EMBL" id="JABMKT010000011">
    <property type="protein sequence ID" value="NYV27785.1"/>
    <property type="molecule type" value="Genomic_DNA"/>
</dbReference>
<protein>
    <submittedName>
        <fullName evidence="3">ABC transporter substrate-binding protein</fullName>
    </submittedName>
</protein>
<name>A0A7Z0TA96_9FUSO</name>
<feature type="domain" description="SsuA/THI5-like" evidence="2">
    <location>
        <begin position="42"/>
        <end position="254"/>
    </location>
</feature>
<feature type="signal peptide" evidence="1">
    <location>
        <begin position="1"/>
        <end position="21"/>
    </location>
</feature>
<accession>A0A7Z0TA96</accession>
<dbReference type="PROSITE" id="PS51257">
    <property type="entry name" value="PROKAR_LIPOPROTEIN"/>
    <property type="match status" value="1"/>
</dbReference>
<dbReference type="GO" id="GO:0009228">
    <property type="term" value="P:thiamine biosynthetic process"/>
    <property type="evidence" value="ECO:0007669"/>
    <property type="project" value="InterPro"/>
</dbReference>
<sequence length="327" mass="37020">MKKLLTILLTFILIISCGAKQTEKVEEKPKEKITIVLDWVPNTNHTGLFVAKEKGFFNEYGLDVEIVQPPEGSTTQLIGTGKAQVGISFQDTLAKYFAAEEKLPVTAVAAILQHNTSGLVSLKDKNITSFKDLEGKTYGTWEDPTEQAMINKLMANEGASFEKVNVIPYSWDVLKALQTDTDATWIYYAWDGIALKNAGLEFNFLDVKVEPELDYYTPVIIANNDFLANNEEDAMNLMKAIEKGYLYAIDNVEESVDILLKEAPELDKNIVLESQKWINDYYVDKGVKWGHIDSGRWNNFYEWLHKNGVIENAIEKDYGFSNKYIGE</sequence>
<keyword evidence="4" id="KW-1185">Reference proteome</keyword>
<comment type="caution">
    <text evidence="3">The sequence shown here is derived from an EMBL/GenBank/DDBJ whole genome shotgun (WGS) entry which is preliminary data.</text>
</comment>
<dbReference type="SUPFAM" id="SSF53850">
    <property type="entry name" value="Periplasmic binding protein-like II"/>
    <property type="match status" value="1"/>
</dbReference>
<dbReference type="AlphaFoldDB" id="A0A7Z0TA96"/>
<keyword evidence="1" id="KW-0732">Signal</keyword>
<dbReference type="Pfam" id="PF09084">
    <property type="entry name" value="NMT1"/>
    <property type="match status" value="1"/>
</dbReference>
<evidence type="ECO:0000313" key="3">
    <source>
        <dbReference type="EMBL" id="NYV27785.1"/>
    </source>
</evidence>
<dbReference type="InterPro" id="IPR027939">
    <property type="entry name" value="NMT1/THI5"/>
</dbReference>
<dbReference type="RefSeq" id="WP_180135805.1">
    <property type="nucleotide sequence ID" value="NZ_JABMKT010000011.1"/>
</dbReference>
<dbReference type="PANTHER" id="PTHR31528">
    <property type="entry name" value="4-AMINO-5-HYDROXYMETHYL-2-METHYLPYRIMIDINE PHOSPHATE SYNTHASE THI11-RELATED"/>
    <property type="match status" value="1"/>
</dbReference>
<dbReference type="Proteomes" id="UP000526184">
    <property type="component" value="Unassembled WGS sequence"/>
</dbReference>
<dbReference type="InterPro" id="IPR015168">
    <property type="entry name" value="SsuA/THI5"/>
</dbReference>
<reference evidence="3 4" key="1">
    <citation type="submission" date="2020-05" db="EMBL/GenBank/DDBJ databases">
        <title>Streptobacillus felis strain LHL191014123.</title>
        <authorList>
            <person name="Fawzy A."/>
            <person name="Rau J."/>
            <person name="Risse K."/>
            <person name="Schauerte N."/>
            <person name="Geiger C."/>
            <person name="Blom J."/>
            <person name="Imirzalioglu C."/>
            <person name="Falgenhauer J."/>
            <person name="Bach A."/>
            <person name="Herden C."/>
            <person name="Eisenberg T."/>
        </authorList>
    </citation>
    <scope>NUCLEOTIDE SEQUENCE [LARGE SCALE GENOMIC DNA]</scope>
    <source>
        <strain evidence="3 4">LHL191014123</strain>
    </source>
</reference>
<dbReference type="PANTHER" id="PTHR31528:SF3">
    <property type="entry name" value="THIAMINE BIOSYNTHESIS PROTEIN HI_0357-RELATED"/>
    <property type="match status" value="1"/>
</dbReference>
<feature type="chain" id="PRO_5030897116" evidence="1">
    <location>
        <begin position="22"/>
        <end position="327"/>
    </location>
</feature>
<dbReference type="Gene3D" id="3.40.190.10">
    <property type="entry name" value="Periplasmic binding protein-like II"/>
    <property type="match status" value="2"/>
</dbReference>
<proteinExistence type="predicted"/>
<evidence type="ECO:0000259" key="2">
    <source>
        <dbReference type="Pfam" id="PF09084"/>
    </source>
</evidence>
<organism evidence="3 4">
    <name type="scientific">Streptobacillus felis</name>
    <dbReference type="NCBI Taxonomy" id="1384509"/>
    <lineage>
        <taxon>Bacteria</taxon>
        <taxon>Fusobacteriati</taxon>
        <taxon>Fusobacteriota</taxon>
        <taxon>Fusobacteriia</taxon>
        <taxon>Fusobacteriales</taxon>
        <taxon>Leptotrichiaceae</taxon>
        <taxon>Streptobacillus</taxon>
    </lineage>
</organism>